<evidence type="ECO:0000313" key="3">
    <source>
        <dbReference type="Proteomes" id="UP000800035"/>
    </source>
</evidence>
<evidence type="ECO:0000313" key="2">
    <source>
        <dbReference type="EMBL" id="KAF1956051.1"/>
    </source>
</evidence>
<dbReference type="Proteomes" id="UP000800035">
    <property type="component" value="Unassembled WGS sequence"/>
</dbReference>
<gene>
    <name evidence="2" type="ORF">CC80DRAFT_594191</name>
</gene>
<protein>
    <submittedName>
        <fullName evidence="2">Alpha/beta-hydrolase</fullName>
    </submittedName>
</protein>
<organism evidence="2 3">
    <name type="scientific">Byssothecium circinans</name>
    <dbReference type="NCBI Taxonomy" id="147558"/>
    <lineage>
        <taxon>Eukaryota</taxon>
        <taxon>Fungi</taxon>
        <taxon>Dikarya</taxon>
        <taxon>Ascomycota</taxon>
        <taxon>Pezizomycotina</taxon>
        <taxon>Dothideomycetes</taxon>
        <taxon>Pleosporomycetidae</taxon>
        <taxon>Pleosporales</taxon>
        <taxon>Massarineae</taxon>
        <taxon>Massarinaceae</taxon>
        <taxon>Byssothecium</taxon>
    </lineage>
</organism>
<dbReference type="InterPro" id="IPR000073">
    <property type="entry name" value="AB_hydrolase_1"/>
</dbReference>
<dbReference type="InterPro" id="IPR029058">
    <property type="entry name" value="AB_hydrolase_fold"/>
</dbReference>
<dbReference type="AlphaFoldDB" id="A0A6A5TTR2"/>
<accession>A0A6A5TTR2</accession>
<dbReference type="InterPro" id="IPR052897">
    <property type="entry name" value="Sec-Metab_Biosynth_Hydrolase"/>
</dbReference>
<reference evidence="2" key="1">
    <citation type="journal article" date="2020" name="Stud. Mycol.">
        <title>101 Dothideomycetes genomes: a test case for predicting lifestyles and emergence of pathogens.</title>
        <authorList>
            <person name="Haridas S."/>
            <person name="Albert R."/>
            <person name="Binder M."/>
            <person name="Bloem J."/>
            <person name="Labutti K."/>
            <person name="Salamov A."/>
            <person name="Andreopoulos B."/>
            <person name="Baker S."/>
            <person name="Barry K."/>
            <person name="Bills G."/>
            <person name="Bluhm B."/>
            <person name="Cannon C."/>
            <person name="Castanera R."/>
            <person name="Culley D."/>
            <person name="Daum C."/>
            <person name="Ezra D."/>
            <person name="Gonzalez J."/>
            <person name="Henrissat B."/>
            <person name="Kuo A."/>
            <person name="Liang C."/>
            <person name="Lipzen A."/>
            <person name="Lutzoni F."/>
            <person name="Magnuson J."/>
            <person name="Mondo S."/>
            <person name="Nolan M."/>
            <person name="Ohm R."/>
            <person name="Pangilinan J."/>
            <person name="Park H.-J."/>
            <person name="Ramirez L."/>
            <person name="Alfaro M."/>
            <person name="Sun H."/>
            <person name="Tritt A."/>
            <person name="Yoshinaga Y."/>
            <person name="Zwiers L.-H."/>
            <person name="Turgeon B."/>
            <person name="Goodwin S."/>
            <person name="Spatafora J."/>
            <person name="Crous P."/>
            <person name="Grigoriev I."/>
        </authorList>
    </citation>
    <scope>NUCLEOTIDE SEQUENCE</scope>
    <source>
        <strain evidence="2">CBS 675.92</strain>
    </source>
</reference>
<dbReference type="OrthoDB" id="408373at2759"/>
<dbReference type="Gene3D" id="3.40.50.1820">
    <property type="entry name" value="alpha/beta hydrolase"/>
    <property type="match status" value="1"/>
</dbReference>
<name>A0A6A5TTR2_9PLEO</name>
<proteinExistence type="predicted"/>
<sequence>MSLPTIVLIPGAWHVPQHYTPLIDSLKARKFDIVADRLPSVGSKTPREQSVARDADFIKDNLLLPIINSGKEVLLLMHSYGGCPGADAAKGLSKKERQVAGKKGGIVGLVFMCAFVAAEGDSLLSKLPGQQYDPWVIQNNETALLTVDNPKNVFYNLVHDATAEWAVNLLLPQSEPALSSPSGPPAWSDAAFDGKRAYIQTEQDHTIPFVAQDAMVTYSGVQWDVVKLNAGHSPFLSHTKEVTDFVVAKAKAYVG</sequence>
<dbReference type="Pfam" id="PF12697">
    <property type="entry name" value="Abhydrolase_6"/>
    <property type="match status" value="1"/>
</dbReference>
<feature type="domain" description="AB hydrolase-1" evidence="1">
    <location>
        <begin position="6"/>
        <end position="243"/>
    </location>
</feature>
<keyword evidence="3" id="KW-1185">Reference proteome</keyword>
<dbReference type="SUPFAM" id="SSF53474">
    <property type="entry name" value="alpha/beta-Hydrolases"/>
    <property type="match status" value="1"/>
</dbReference>
<dbReference type="EMBL" id="ML976993">
    <property type="protein sequence ID" value="KAF1956051.1"/>
    <property type="molecule type" value="Genomic_DNA"/>
</dbReference>
<evidence type="ECO:0000259" key="1">
    <source>
        <dbReference type="Pfam" id="PF12697"/>
    </source>
</evidence>
<keyword evidence="2" id="KW-0378">Hydrolase</keyword>
<dbReference type="GO" id="GO:0016787">
    <property type="term" value="F:hydrolase activity"/>
    <property type="evidence" value="ECO:0007669"/>
    <property type="project" value="UniProtKB-KW"/>
</dbReference>
<dbReference type="PANTHER" id="PTHR37017:SF8">
    <property type="entry name" value="AB HYDROLASE-1 DOMAIN-CONTAINING PROTEIN"/>
    <property type="match status" value="1"/>
</dbReference>
<dbReference type="PANTHER" id="PTHR37017">
    <property type="entry name" value="AB HYDROLASE-1 DOMAIN-CONTAINING PROTEIN-RELATED"/>
    <property type="match status" value="1"/>
</dbReference>